<name>A0ABN2HFW5_9ACTN</name>
<dbReference type="Pfam" id="PF01740">
    <property type="entry name" value="STAS"/>
    <property type="match status" value="1"/>
</dbReference>
<sequence length="125" mass="13598">MSSEATGRSTLTVVSGLSRNAIIVRLEGELDVGALPIFKEHLQRIWDLPPKAFLVLDLSEVSFCDSMGLNELVDIMQRCESRGTRLLLGGVQGVMARVLAITGLRHAFEVFARLDDALRVTAASS</sequence>
<proteinExistence type="inferred from homology"/>
<dbReference type="PANTHER" id="PTHR33495">
    <property type="entry name" value="ANTI-SIGMA FACTOR ANTAGONIST TM_1081-RELATED-RELATED"/>
    <property type="match status" value="1"/>
</dbReference>
<reference evidence="4 5" key="1">
    <citation type="journal article" date="2019" name="Int. J. Syst. Evol. Microbiol.">
        <title>The Global Catalogue of Microorganisms (GCM) 10K type strain sequencing project: providing services to taxonomists for standard genome sequencing and annotation.</title>
        <authorList>
            <consortium name="The Broad Institute Genomics Platform"/>
            <consortium name="The Broad Institute Genome Sequencing Center for Infectious Disease"/>
            <person name="Wu L."/>
            <person name="Ma J."/>
        </authorList>
    </citation>
    <scope>NUCLEOTIDE SEQUENCE [LARGE SCALE GENOMIC DNA]</scope>
    <source>
        <strain evidence="4 5">JCM 13929</strain>
    </source>
</reference>
<dbReference type="PROSITE" id="PS50801">
    <property type="entry name" value="STAS"/>
    <property type="match status" value="1"/>
</dbReference>
<dbReference type="SUPFAM" id="SSF52091">
    <property type="entry name" value="SpoIIaa-like"/>
    <property type="match status" value="1"/>
</dbReference>
<evidence type="ECO:0000256" key="2">
    <source>
        <dbReference type="RuleBase" id="RU003749"/>
    </source>
</evidence>
<organism evidence="4 5">
    <name type="scientific">Nonomuraea maheshkhaliensis</name>
    <dbReference type="NCBI Taxonomy" id="419590"/>
    <lineage>
        <taxon>Bacteria</taxon>
        <taxon>Bacillati</taxon>
        <taxon>Actinomycetota</taxon>
        <taxon>Actinomycetes</taxon>
        <taxon>Streptosporangiales</taxon>
        <taxon>Streptosporangiaceae</taxon>
        <taxon>Nonomuraea</taxon>
    </lineage>
</organism>
<dbReference type="RefSeq" id="WP_346114208.1">
    <property type="nucleotide sequence ID" value="NZ_BAAAMU010000154.1"/>
</dbReference>
<protein>
    <recommendedName>
        <fullName evidence="2">Anti-sigma factor antagonist</fullName>
    </recommendedName>
</protein>
<comment type="caution">
    <text evidence="4">The sequence shown here is derived from an EMBL/GenBank/DDBJ whole genome shotgun (WGS) entry which is preliminary data.</text>
</comment>
<dbReference type="Proteomes" id="UP001500064">
    <property type="component" value="Unassembled WGS sequence"/>
</dbReference>
<accession>A0ABN2HFW5</accession>
<dbReference type="InterPro" id="IPR003658">
    <property type="entry name" value="Anti-sigma_ant"/>
</dbReference>
<evidence type="ECO:0000256" key="1">
    <source>
        <dbReference type="ARBA" id="ARBA00009013"/>
    </source>
</evidence>
<evidence type="ECO:0000259" key="3">
    <source>
        <dbReference type="PROSITE" id="PS50801"/>
    </source>
</evidence>
<dbReference type="PANTHER" id="PTHR33495:SF2">
    <property type="entry name" value="ANTI-SIGMA FACTOR ANTAGONIST TM_1081-RELATED"/>
    <property type="match status" value="1"/>
</dbReference>
<dbReference type="NCBIfam" id="TIGR00377">
    <property type="entry name" value="ant_ant_sig"/>
    <property type="match status" value="1"/>
</dbReference>
<dbReference type="EMBL" id="BAAAMU010000154">
    <property type="protein sequence ID" value="GAA1687310.1"/>
    <property type="molecule type" value="Genomic_DNA"/>
</dbReference>
<comment type="similarity">
    <text evidence="1 2">Belongs to the anti-sigma-factor antagonist family.</text>
</comment>
<evidence type="ECO:0000313" key="5">
    <source>
        <dbReference type="Proteomes" id="UP001500064"/>
    </source>
</evidence>
<dbReference type="Gene3D" id="3.30.750.24">
    <property type="entry name" value="STAS domain"/>
    <property type="match status" value="1"/>
</dbReference>
<feature type="domain" description="STAS" evidence="3">
    <location>
        <begin position="11"/>
        <end position="121"/>
    </location>
</feature>
<dbReference type="InterPro" id="IPR002645">
    <property type="entry name" value="STAS_dom"/>
</dbReference>
<keyword evidence="5" id="KW-1185">Reference proteome</keyword>
<evidence type="ECO:0000313" key="4">
    <source>
        <dbReference type="EMBL" id="GAA1687310.1"/>
    </source>
</evidence>
<dbReference type="CDD" id="cd07043">
    <property type="entry name" value="STAS_anti-anti-sigma_factors"/>
    <property type="match status" value="1"/>
</dbReference>
<gene>
    <name evidence="4" type="ORF">GCM10009733_099930</name>
</gene>
<dbReference type="InterPro" id="IPR036513">
    <property type="entry name" value="STAS_dom_sf"/>
</dbReference>